<protein>
    <recommendedName>
        <fullName evidence="3">Transglycosylase SLT domain-containing protein</fullName>
    </recommendedName>
</protein>
<dbReference type="EMBL" id="KB456268">
    <property type="protein sequence ID" value="EMF09876.1"/>
    <property type="molecule type" value="Genomic_DNA"/>
</dbReference>
<dbReference type="OMA" id="MLRCYNS"/>
<dbReference type="Gene3D" id="1.10.530.10">
    <property type="match status" value="1"/>
</dbReference>
<accession>M3AUY1</accession>
<dbReference type="SUPFAM" id="SSF53955">
    <property type="entry name" value="Lysozyme-like"/>
    <property type="match status" value="1"/>
</dbReference>
<proteinExistence type="predicted"/>
<dbReference type="InterPro" id="IPR023346">
    <property type="entry name" value="Lysozyme-like_dom_sf"/>
</dbReference>
<dbReference type="OrthoDB" id="1193027at2759"/>
<evidence type="ECO:0000313" key="1">
    <source>
        <dbReference type="EMBL" id="EMF09876.1"/>
    </source>
</evidence>
<organism evidence="1 2">
    <name type="scientific">Sphaerulina musiva (strain SO2202)</name>
    <name type="common">Poplar stem canker fungus</name>
    <name type="synonym">Septoria musiva</name>
    <dbReference type="NCBI Taxonomy" id="692275"/>
    <lineage>
        <taxon>Eukaryota</taxon>
        <taxon>Fungi</taxon>
        <taxon>Dikarya</taxon>
        <taxon>Ascomycota</taxon>
        <taxon>Pezizomycotina</taxon>
        <taxon>Dothideomycetes</taxon>
        <taxon>Dothideomycetidae</taxon>
        <taxon>Mycosphaerellales</taxon>
        <taxon>Mycosphaerellaceae</taxon>
        <taxon>Sphaerulina</taxon>
    </lineage>
</organism>
<sequence length="174" mass="19389">EYIRYSGPASNFPDPQTWAKYELLWEQNRQLMGLHNSESEIEHIRNAIEIVSKDSGVDARVIVCVIVQESGGDVRVRTTNNGVRNPGLMQSHNGVEFNPSDPQGSILQMIRDGTQGVAGPDGGEGLQQCYEAEEKNWYRAFRRYNSGSVNQKELNDGKGATEGYVRDVANRLMG</sequence>
<dbReference type="eggNOG" id="ENOG502S6CI">
    <property type="taxonomic scope" value="Eukaryota"/>
</dbReference>
<reference evidence="1 2" key="1">
    <citation type="journal article" date="2012" name="PLoS Pathog.">
        <title>Diverse lifestyles and strategies of plant pathogenesis encoded in the genomes of eighteen Dothideomycetes fungi.</title>
        <authorList>
            <person name="Ohm R.A."/>
            <person name="Feau N."/>
            <person name="Henrissat B."/>
            <person name="Schoch C.L."/>
            <person name="Horwitz B.A."/>
            <person name="Barry K.W."/>
            <person name="Condon B.J."/>
            <person name="Copeland A.C."/>
            <person name="Dhillon B."/>
            <person name="Glaser F."/>
            <person name="Hesse C.N."/>
            <person name="Kosti I."/>
            <person name="LaButti K."/>
            <person name="Lindquist E.A."/>
            <person name="Lucas S."/>
            <person name="Salamov A.A."/>
            <person name="Bradshaw R.E."/>
            <person name="Ciuffetti L."/>
            <person name="Hamelin R.C."/>
            <person name="Kema G.H.J."/>
            <person name="Lawrence C."/>
            <person name="Scott J.A."/>
            <person name="Spatafora J.W."/>
            <person name="Turgeon B.G."/>
            <person name="de Wit P.J.G.M."/>
            <person name="Zhong S."/>
            <person name="Goodwin S.B."/>
            <person name="Grigoriev I.V."/>
        </authorList>
    </citation>
    <scope>NUCLEOTIDE SEQUENCE [LARGE SCALE GENOMIC DNA]</scope>
    <source>
        <strain evidence="1 2">SO2202</strain>
    </source>
</reference>
<dbReference type="Proteomes" id="UP000016931">
    <property type="component" value="Unassembled WGS sequence"/>
</dbReference>
<dbReference type="GeneID" id="27907795"/>
<dbReference type="HOGENOM" id="CLU_058267_3_0_1"/>
<gene>
    <name evidence="1" type="ORF">SEPMUDRAFT_9925</name>
</gene>
<evidence type="ECO:0008006" key="3">
    <source>
        <dbReference type="Google" id="ProtNLM"/>
    </source>
</evidence>
<feature type="non-terminal residue" evidence="1">
    <location>
        <position position="174"/>
    </location>
</feature>
<feature type="non-terminal residue" evidence="1">
    <location>
        <position position="1"/>
    </location>
</feature>
<keyword evidence="2" id="KW-1185">Reference proteome</keyword>
<evidence type="ECO:0000313" key="2">
    <source>
        <dbReference type="Proteomes" id="UP000016931"/>
    </source>
</evidence>
<dbReference type="AlphaFoldDB" id="M3AUY1"/>
<name>M3AUY1_SPHMS</name>
<dbReference type="RefSeq" id="XP_016757997.1">
    <property type="nucleotide sequence ID" value="XM_016910658.1"/>
</dbReference>